<organism evidence="9 10">
    <name type="scientific">Huso huso</name>
    <name type="common">Beluga</name>
    <name type="synonym">Acipenser huso</name>
    <dbReference type="NCBI Taxonomy" id="61971"/>
    <lineage>
        <taxon>Eukaryota</taxon>
        <taxon>Metazoa</taxon>
        <taxon>Chordata</taxon>
        <taxon>Craniata</taxon>
        <taxon>Vertebrata</taxon>
        <taxon>Euteleostomi</taxon>
        <taxon>Actinopterygii</taxon>
        <taxon>Chondrostei</taxon>
        <taxon>Acipenseriformes</taxon>
        <taxon>Acipenseridae</taxon>
        <taxon>Huso</taxon>
    </lineage>
</organism>
<feature type="region of interest" description="Disordered" evidence="7">
    <location>
        <begin position="95"/>
        <end position="155"/>
    </location>
</feature>
<feature type="compositionally biased region" description="Basic and acidic residues" evidence="7">
    <location>
        <begin position="46"/>
        <end position="57"/>
    </location>
</feature>
<evidence type="ECO:0000256" key="2">
    <source>
        <dbReference type="ARBA" id="ARBA00005313"/>
    </source>
</evidence>
<feature type="domain" description="ERCC4" evidence="8">
    <location>
        <begin position="179"/>
        <end position="431"/>
    </location>
</feature>
<dbReference type="Gene3D" id="1.10.150.670">
    <property type="entry name" value="Crossover junction endonuclease EME1, DNA-binding domain"/>
    <property type="match status" value="1"/>
</dbReference>
<evidence type="ECO:0000256" key="3">
    <source>
        <dbReference type="ARBA" id="ARBA00022763"/>
    </source>
</evidence>
<evidence type="ECO:0000256" key="7">
    <source>
        <dbReference type="SAM" id="MobiDB-lite"/>
    </source>
</evidence>
<keyword evidence="9" id="KW-0540">Nuclease</keyword>
<dbReference type="PANTHER" id="PTHR21077:SF6">
    <property type="entry name" value="CROSSOVER JUNCTION ENDONUCLEASE EME2-RELATED"/>
    <property type="match status" value="1"/>
</dbReference>
<dbReference type="InterPro" id="IPR033310">
    <property type="entry name" value="Mms4/EME1/EME2"/>
</dbReference>
<proteinExistence type="inferred from homology"/>
<evidence type="ECO:0000313" key="10">
    <source>
        <dbReference type="Proteomes" id="UP001369086"/>
    </source>
</evidence>
<protein>
    <submittedName>
        <fullName evidence="9">Crossover junction endonuclease EME2 isoform X1</fullName>
    </submittedName>
</protein>
<sequence>MSTFHAADRMIKRAKTWEISDSEAESDTENHLHRSQTGIPTVSPEFKWRLSNCDKETSTTTTNNNNNNNNNNNAEHYDQSVNETLSNATHEKDALALPQTTTGSISDSPSPTGKRNRRRTQEEIEADKIKAEQKKEEREAQKRERERVKEEKRLEQQKRKQAAELLKCYRPDQCLKYMTVCIDPAVLEVAGSEILWESVHMMESRSTIQPQPVPCSITWTREIPQCNTTDVAEMEESSVKEEQIMMLVSQEEFLEMAVSMKQSQLGLPQDDDVSDSKSSLLFDFLQKEPGKTGTLAVLGCEPHSWCFQRGVWRGRGLEVTEADIEEVLVSLQLQRHTGVLFLESWKELSRHVCAVTKAVAKRPFRKQAQAEGLSFCADGSWAGGVRVEKDGAGLRQVWQRQLQQLNRVSPAMATAIVSVYPSPQLLLQAYEECSCERDRVNLLADITVRAGDGARERRLGPELSRRLQLYMRARNAELVLDSCG</sequence>
<keyword evidence="6" id="KW-0539">Nucleus</keyword>
<keyword evidence="4" id="KW-0233">DNA recombination</keyword>
<dbReference type="PANTHER" id="PTHR21077">
    <property type="entry name" value="EME1 PROTEIN"/>
    <property type="match status" value="1"/>
</dbReference>
<dbReference type="InterPro" id="IPR043087">
    <property type="entry name" value="Eme1_nucdom_sub2"/>
</dbReference>
<gene>
    <name evidence="9" type="ORF">HHUSO_G23953</name>
</gene>
<feature type="compositionally biased region" description="Basic and acidic residues" evidence="7">
    <location>
        <begin position="119"/>
        <end position="155"/>
    </location>
</feature>
<dbReference type="SMART" id="SM00891">
    <property type="entry name" value="ERCC4"/>
    <property type="match status" value="1"/>
</dbReference>
<accession>A0ABR0YTL6</accession>
<dbReference type="Proteomes" id="UP001369086">
    <property type="component" value="Unassembled WGS sequence"/>
</dbReference>
<dbReference type="EMBL" id="JAHFZB010000023">
    <property type="protein sequence ID" value="KAK6475955.1"/>
    <property type="molecule type" value="Genomic_DNA"/>
</dbReference>
<keyword evidence="5" id="KW-0234">DNA repair</keyword>
<dbReference type="InterPro" id="IPR042530">
    <property type="entry name" value="EME1/EME2_C"/>
</dbReference>
<keyword evidence="9" id="KW-0255">Endonuclease</keyword>
<evidence type="ECO:0000259" key="8">
    <source>
        <dbReference type="SMART" id="SM00891"/>
    </source>
</evidence>
<dbReference type="Pfam" id="PF21292">
    <property type="entry name" value="EME1-MUS81_C"/>
    <property type="match status" value="1"/>
</dbReference>
<keyword evidence="3" id="KW-0227">DNA damage</keyword>
<dbReference type="GO" id="GO:0004519">
    <property type="term" value="F:endonuclease activity"/>
    <property type="evidence" value="ECO:0007669"/>
    <property type="project" value="UniProtKB-KW"/>
</dbReference>
<dbReference type="InterPro" id="IPR043086">
    <property type="entry name" value="EME1_nucdom_sub1"/>
</dbReference>
<comment type="similarity">
    <text evidence="2">Belongs to the EME1/MMS4 family.</text>
</comment>
<dbReference type="Gene3D" id="3.40.1620.30">
    <property type="entry name" value="ERCC4, Mus81-Eme1 complex, nuclease domain, subdomain 1"/>
    <property type="match status" value="1"/>
</dbReference>
<evidence type="ECO:0000256" key="6">
    <source>
        <dbReference type="ARBA" id="ARBA00023242"/>
    </source>
</evidence>
<keyword evidence="10" id="KW-1185">Reference proteome</keyword>
<dbReference type="InterPro" id="IPR006166">
    <property type="entry name" value="ERCC4_domain"/>
</dbReference>
<comment type="subcellular location">
    <subcellularLocation>
        <location evidence="1">Nucleus</location>
    </subcellularLocation>
</comment>
<feature type="compositionally biased region" description="Low complexity" evidence="7">
    <location>
        <begin position="59"/>
        <end position="73"/>
    </location>
</feature>
<evidence type="ECO:0000256" key="5">
    <source>
        <dbReference type="ARBA" id="ARBA00023204"/>
    </source>
</evidence>
<reference evidence="9 10" key="1">
    <citation type="submission" date="2021-05" db="EMBL/GenBank/DDBJ databases">
        <authorList>
            <person name="Zahm M."/>
            <person name="Klopp C."/>
            <person name="Cabau C."/>
            <person name="Kuhl H."/>
            <person name="Suciu R."/>
            <person name="Ciorpac M."/>
            <person name="Holostenco D."/>
            <person name="Gessner J."/>
            <person name="Wuertz S."/>
            <person name="Hohne C."/>
            <person name="Stock M."/>
            <person name="Gislard M."/>
            <person name="Lluch J."/>
            <person name="Milhes M."/>
            <person name="Lampietro C."/>
            <person name="Lopez Roques C."/>
            <person name="Donnadieu C."/>
            <person name="Du K."/>
            <person name="Schartl M."/>
            <person name="Guiguen Y."/>
        </authorList>
    </citation>
    <scope>NUCLEOTIDE SEQUENCE [LARGE SCALE GENOMIC DNA]</scope>
    <source>
        <strain evidence="9">Hh-F2</strain>
        <tissue evidence="9">Blood</tissue>
    </source>
</reference>
<evidence type="ECO:0000256" key="4">
    <source>
        <dbReference type="ARBA" id="ARBA00023172"/>
    </source>
</evidence>
<feature type="region of interest" description="Disordered" evidence="7">
    <location>
        <begin position="20"/>
        <end position="76"/>
    </location>
</feature>
<evidence type="ECO:0000313" key="9">
    <source>
        <dbReference type="EMBL" id="KAK6475955.1"/>
    </source>
</evidence>
<comment type="caution">
    <text evidence="9">The sequence shown here is derived from an EMBL/GenBank/DDBJ whole genome shotgun (WGS) entry which is preliminary data.</text>
</comment>
<dbReference type="Gene3D" id="4.10.800.30">
    <property type="entry name" value="ERCC4, Mus81-Eme1 complex, nuclease domain, subdomain 2"/>
    <property type="match status" value="1"/>
</dbReference>
<keyword evidence="9" id="KW-0378">Hydrolase</keyword>
<evidence type="ECO:0000256" key="1">
    <source>
        <dbReference type="ARBA" id="ARBA00004123"/>
    </source>
</evidence>
<name>A0ABR0YTL6_HUSHU</name>
<feature type="compositionally biased region" description="Polar residues" evidence="7">
    <location>
        <begin position="98"/>
        <end position="113"/>
    </location>
</feature>